<accession>A0A5E4D5E6</accession>
<protein>
    <submittedName>
        <fullName evidence="2">Uncharacterized protein</fullName>
    </submittedName>
</protein>
<evidence type="ECO:0000313" key="3">
    <source>
        <dbReference type="Proteomes" id="UP000335636"/>
    </source>
</evidence>
<feature type="region of interest" description="Disordered" evidence="1">
    <location>
        <begin position="1"/>
        <end position="55"/>
    </location>
</feature>
<keyword evidence="3" id="KW-1185">Reference proteome</keyword>
<dbReference type="AlphaFoldDB" id="A0A5E4D5E6"/>
<dbReference type="Pfam" id="PF15483">
    <property type="entry name" value="DUF4641"/>
    <property type="match status" value="1"/>
</dbReference>
<feature type="compositionally biased region" description="Basic residues" evidence="1">
    <location>
        <begin position="1"/>
        <end position="24"/>
    </location>
</feature>
<organism evidence="2 3">
    <name type="scientific">Marmota monax</name>
    <name type="common">Woodchuck</name>
    <dbReference type="NCBI Taxonomy" id="9995"/>
    <lineage>
        <taxon>Eukaryota</taxon>
        <taxon>Metazoa</taxon>
        <taxon>Chordata</taxon>
        <taxon>Craniata</taxon>
        <taxon>Vertebrata</taxon>
        <taxon>Euteleostomi</taxon>
        <taxon>Mammalia</taxon>
        <taxon>Eutheria</taxon>
        <taxon>Euarchontoglires</taxon>
        <taxon>Glires</taxon>
        <taxon>Rodentia</taxon>
        <taxon>Sciuromorpha</taxon>
        <taxon>Sciuridae</taxon>
        <taxon>Xerinae</taxon>
        <taxon>Marmotini</taxon>
        <taxon>Marmota</taxon>
    </lineage>
</organism>
<reference evidence="2" key="1">
    <citation type="submission" date="2019-04" db="EMBL/GenBank/DDBJ databases">
        <authorList>
            <person name="Alioto T."/>
            <person name="Alioto T."/>
        </authorList>
    </citation>
    <scope>NUCLEOTIDE SEQUENCE [LARGE SCALE GENOMIC DNA]</scope>
</reference>
<dbReference type="PANTHER" id="PTHR31866:SF1">
    <property type="entry name" value="GENE 4779-RELATED"/>
    <property type="match status" value="1"/>
</dbReference>
<feature type="non-terminal residue" evidence="2">
    <location>
        <position position="225"/>
    </location>
</feature>
<proteinExistence type="predicted"/>
<comment type="caution">
    <text evidence="2">The sequence shown here is derived from an EMBL/GenBank/DDBJ whole genome shotgun (WGS) entry which is preliminary data.</text>
</comment>
<sequence>MAFRRSKRLRSNRGGRLPSTRHGKMGSTAGASLPGHNLYSERGKPTGVCNAGPGTPQERGLGLEFWSPWNPEGKRGLPVQGCELLKEEEDMQSGGSVHWDCEASPGSPADEKGDALDFVPHLPVKSADIMKQLTIQEVRSSRRYRPQESWITELSGIWANAEACPSRRGALTPNSFKTTRGSAARLQHPIGPRAGLVWGRPQTGTKSRRMGSADAQQPSSNPESS</sequence>
<feature type="compositionally biased region" description="Polar residues" evidence="1">
    <location>
        <begin position="214"/>
        <end position="225"/>
    </location>
</feature>
<name>A0A5E4D5E6_MARMO</name>
<feature type="region of interest" description="Disordered" evidence="1">
    <location>
        <begin position="179"/>
        <end position="225"/>
    </location>
</feature>
<gene>
    <name evidence="2" type="ORF">MONAX_5E034081</name>
</gene>
<dbReference type="InterPro" id="IPR027822">
    <property type="entry name" value="DUF4641"/>
</dbReference>
<dbReference type="Proteomes" id="UP000335636">
    <property type="component" value="Unassembled WGS sequence"/>
</dbReference>
<evidence type="ECO:0000256" key="1">
    <source>
        <dbReference type="SAM" id="MobiDB-lite"/>
    </source>
</evidence>
<dbReference type="EMBL" id="CABDUW010003418">
    <property type="protein sequence ID" value="VTJ89226.1"/>
    <property type="molecule type" value="Genomic_DNA"/>
</dbReference>
<evidence type="ECO:0000313" key="2">
    <source>
        <dbReference type="EMBL" id="VTJ89226.1"/>
    </source>
</evidence>
<dbReference type="PANTHER" id="PTHR31866">
    <property type="entry name" value="GENE 4779-RELATED"/>
    <property type="match status" value="1"/>
</dbReference>